<evidence type="ECO:0000313" key="9">
    <source>
        <dbReference type="EMBL" id="PKB29165.1"/>
    </source>
</evidence>
<accession>A0AA44UL60</accession>
<keyword evidence="7 8" id="KW-0472">Membrane</keyword>
<name>A0AA44UL60_PSEA5</name>
<evidence type="ECO:0000256" key="3">
    <source>
        <dbReference type="ARBA" id="ARBA00022448"/>
    </source>
</evidence>
<dbReference type="Proteomes" id="UP000232453">
    <property type="component" value="Unassembled WGS sequence"/>
</dbReference>
<feature type="transmembrane region" description="Helical" evidence="8">
    <location>
        <begin position="451"/>
        <end position="469"/>
    </location>
</feature>
<evidence type="ECO:0000256" key="4">
    <source>
        <dbReference type="ARBA" id="ARBA00022475"/>
    </source>
</evidence>
<feature type="transmembrane region" description="Helical" evidence="8">
    <location>
        <begin position="263"/>
        <end position="284"/>
    </location>
</feature>
<dbReference type="FunFam" id="1.20.1740.10:FF:000059">
    <property type="entry name" value="Na(+)-linked D-alanine glycine permease"/>
    <property type="match status" value="1"/>
</dbReference>
<dbReference type="NCBIfam" id="TIGR00835">
    <property type="entry name" value="agcS"/>
    <property type="match status" value="1"/>
</dbReference>
<dbReference type="InterPro" id="IPR001463">
    <property type="entry name" value="Na/Ala_symport"/>
</dbReference>
<evidence type="ECO:0000256" key="5">
    <source>
        <dbReference type="ARBA" id="ARBA00022692"/>
    </source>
</evidence>
<keyword evidence="3 8" id="KW-0813">Transport</keyword>
<dbReference type="EMBL" id="PHUJ01000003">
    <property type="protein sequence ID" value="PKB29165.1"/>
    <property type="molecule type" value="Genomic_DNA"/>
</dbReference>
<dbReference type="GO" id="GO:0005283">
    <property type="term" value="F:amino acid:sodium symporter activity"/>
    <property type="evidence" value="ECO:0007669"/>
    <property type="project" value="InterPro"/>
</dbReference>
<feature type="transmembrane region" description="Helical" evidence="8">
    <location>
        <begin position="407"/>
        <end position="430"/>
    </location>
</feature>
<dbReference type="PANTHER" id="PTHR30330:SF3">
    <property type="entry name" value="TRANSCRIPTIONAL REGULATOR, LRP FAMILY"/>
    <property type="match status" value="1"/>
</dbReference>
<evidence type="ECO:0000256" key="7">
    <source>
        <dbReference type="ARBA" id="ARBA00023136"/>
    </source>
</evidence>
<organism evidence="9 10">
    <name type="scientific">Pseudonocardia alni</name>
    <name type="common">Amycolata alni</name>
    <dbReference type="NCBI Taxonomy" id="33907"/>
    <lineage>
        <taxon>Bacteria</taxon>
        <taxon>Bacillati</taxon>
        <taxon>Actinomycetota</taxon>
        <taxon>Actinomycetes</taxon>
        <taxon>Pseudonocardiales</taxon>
        <taxon>Pseudonocardiaceae</taxon>
        <taxon>Pseudonocardia</taxon>
    </lineage>
</organism>
<keyword evidence="8" id="KW-0769">Symport</keyword>
<feature type="transmembrane region" description="Helical" evidence="8">
    <location>
        <begin position="51"/>
        <end position="78"/>
    </location>
</feature>
<proteinExistence type="inferred from homology"/>
<dbReference type="Pfam" id="PF01235">
    <property type="entry name" value="Na_Ala_symp"/>
    <property type="match status" value="1"/>
</dbReference>
<comment type="similarity">
    <text evidence="2 8">Belongs to the alanine or glycine:cation symporter (AGCS) (TC 2.A.25) family.</text>
</comment>
<evidence type="ECO:0000256" key="1">
    <source>
        <dbReference type="ARBA" id="ARBA00004651"/>
    </source>
</evidence>
<keyword evidence="6 8" id="KW-1133">Transmembrane helix</keyword>
<comment type="subcellular location">
    <subcellularLocation>
        <location evidence="1 8">Cell membrane</location>
        <topology evidence="1 8">Multi-pass membrane protein</topology>
    </subcellularLocation>
</comment>
<sequence>MTSVPTTAPPQPGVLESIELSINSVFDPISTGLSNIVFYEVTVLGADFPLIVGWLILAGVLFTLYFGFVQFRSIGLALRIVRGRYTRRDEPGEITHFQALSSALSGTVGLGNIAGVGVAVTIGGPGATFWMIVAGLLSMATKFVECTLGVKYRDVHPDGTVSGGPMHYLRIGVAERIPNAFGRGLGKVLAAGAAVMILFFGVAGGNMFQANQTFAQLRNVTGGETGLLGSGGAAFVFGLLLAALVGAVVFGGIKSVGAVTGRLVPAMAIVYVTACLLVIAVNIAQVPTAFGLILSGAFSAEGVVGGALGAMIVGFQRAAFSNEAGLGSSPIAHSAVRTKNPATEGYVALIEPFVDTVVICTMTALTIVIAGTPFWQQAQATAFASGGSDVADGVLVTSDAFATVLPWFPYVLAVAVFLFAVSTIITWGYYGQKAWTYLFGRNMVSERVYQVIFCFFVVVGSVLTLGSVLDFADAVLFLLAFFNILGLYVLAPVVKKEVREFRAKLASGEVAEVEPSERAML</sequence>
<comment type="caution">
    <text evidence="9">The sequence shown here is derived from an EMBL/GenBank/DDBJ whole genome shotgun (WGS) entry which is preliminary data.</text>
</comment>
<feature type="transmembrane region" description="Helical" evidence="8">
    <location>
        <begin position="290"/>
        <end position="313"/>
    </location>
</feature>
<dbReference type="RefSeq" id="WP_100877686.1">
    <property type="nucleotide sequence ID" value="NZ_JBICSI010000002.1"/>
</dbReference>
<evidence type="ECO:0000256" key="2">
    <source>
        <dbReference type="ARBA" id="ARBA00009261"/>
    </source>
</evidence>
<dbReference type="GO" id="GO:0005886">
    <property type="term" value="C:plasma membrane"/>
    <property type="evidence" value="ECO:0007669"/>
    <property type="project" value="UniProtKB-SubCell"/>
</dbReference>
<dbReference type="PRINTS" id="PR00175">
    <property type="entry name" value="NAALASMPORT"/>
</dbReference>
<dbReference type="Gene3D" id="1.20.1740.10">
    <property type="entry name" value="Amino acid/polyamine transporter I"/>
    <property type="match status" value="1"/>
</dbReference>
<evidence type="ECO:0000256" key="8">
    <source>
        <dbReference type="RuleBase" id="RU363064"/>
    </source>
</evidence>
<gene>
    <name evidence="9" type="ORF">ATL51_0792</name>
</gene>
<evidence type="ECO:0000313" key="10">
    <source>
        <dbReference type="Proteomes" id="UP000232453"/>
    </source>
</evidence>
<evidence type="ECO:0000256" key="6">
    <source>
        <dbReference type="ARBA" id="ARBA00022989"/>
    </source>
</evidence>
<feature type="transmembrane region" description="Helical" evidence="8">
    <location>
        <begin position="228"/>
        <end position="251"/>
    </location>
</feature>
<dbReference type="PANTHER" id="PTHR30330">
    <property type="entry name" value="AGSS FAMILY TRANSPORTER, SODIUM-ALANINE"/>
    <property type="match status" value="1"/>
</dbReference>
<feature type="transmembrane region" description="Helical" evidence="8">
    <location>
        <begin position="188"/>
        <end position="208"/>
    </location>
</feature>
<keyword evidence="4 8" id="KW-1003">Cell membrane</keyword>
<protein>
    <submittedName>
        <fullName evidence="9">AGCS family alanine or glycine:cation symporter</fullName>
    </submittedName>
</protein>
<reference evidence="9 10" key="1">
    <citation type="submission" date="2017-11" db="EMBL/GenBank/DDBJ databases">
        <title>Sequencing the genomes of 1000 actinobacteria strains.</title>
        <authorList>
            <person name="Klenk H.-P."/>
        </authorList>
    </citation>
    <scope>NUCLEOTIDE SEQUENCE [LARGE SCALE GENOMIC DNA]</scope>
    <source>
        <strain evidence="9 10">DSM 44104</strain>
    </source>
</reference>
<feature type="transmembrane region" description="Helical" evidence="8">
    <location>
        <begin position="475"/>
        <end position="494"/>
    </location>
</feature>
<dbReference type="AlphaFoldDB" id="A0AA44UL60"/>
<keyword evidence="5 8" id="KW-0812">Transmembrane</keyword>